<dbReference type="InterPro" id="IPR036374">
    <property type="entry name" value="OxRdtase_Mopterin-bd_sf"/>
</dbReference>
<feature type="chain" id="PRO_5002665213" description="Oxidoreductase molybdopterin-binding domain-containing protein" evidence="1">
    <location>
        <begin position="26"/>
        <end position="159"/>
    </location>
</feature>
<dbReference type="HOGENOM" id="CLU_110165_3_0_6"/>
<dbReference type="STRING" id="314283.MED297_04954"/>
<evidence type="ECO:0000256" key="1">
    <source>
        <dbReference type="SAM" id="SignalP"/>
    </source>
</evidence>
<dbReference type="Proteomes" id="UP000005953">
    <property type="component" value="Unassembled WGS sequence"/>
</dbReference>
<sequence length="159" mass="17964">METFMKRPLIVLVLLSTLLTSPVFASDAIVLTIKGNNQVTELTMNDLLQTSQESITTATPFFEGEMTFQGPALKTLLNQYGYDYAQITLTALNDYSVTTDKGELTNLDPILAIRQNAQPMSVRDKGPIWVMLPLTEQPELNTPQYHRLMVWQLNRITLE</sequence>
<dbReference type="SUPFAM" id="SSF56524">
    <property type="entry name" value="Oxidoreductase molybdopterin-binding domain"/>
    <property type="match status" value="1"/>
</dbReference>
<accession>A4BIV4</accession>
<dbReference type="AlphaFoldDB" id="A4BIV4"/>
<dbReference type="EMBL" id="AAOE01000028">
    <property type="protein sequence ID" value="EAR07971.1"/>
    <property type="molecule type" value="Genomic_DNA"/>
</dbReference>
<evidence type="ECO:0000313" key="3">
    <source>
        <dbReference type="Proteomes" id="UP000005953"/>
    </source>
</evidence>
<evidence type="ECO:0000313" key="2">
    <source>
        <dbReference type="EMBL" id="EAR07971.1"/>
    </source>
</evidence>
<reference evidence="2 3" key="1">
    <citation type="submission" date="2006-02" db="EMBL/GenBank/DDBJ databases">
        <authorList>
            <person name="Pinhassi J."/>
            <person name="Pedros-Alio C."/>
            <person name="Ferriera S."/>
            <person name="Johnson J."/>
            <person name="Kravitz S."/>
            <person name="Halpern A."/>
            <person name="Remington K."/>
            <person name="Beeson K."/>
            <person name="Tran B."/>
            <person name="Rogers Y.-H."/>
            <person name="Friedman R."/>
            <person name="Venter J.C."/>
        </authorList>
    </citation>
    <scope>NUCLEOTIDE SEQUENCE [LARGE SCALE GENOMIC DNA]</scope>
    <source>
        <strain evidence="2 3">MED297</strain>
    </source>
</reference>
<feature type="signal peptide" evidence="1">
    <location>
        <begin position="1"/>
        <end position="25"/>
    </location>
</feature>
<comment type="caution">
    <text evidence="2">The sequence shown here is derived from an EMBL/GenBank/DDBJ whole genome shotgun (WGS) entry which is preliminary data.</text>
</comment>
<protein>
    <recommendedName>
        <fullName evidence="4">Oxidoreductase molybdopterin-binding domain-containing protein</fullName>
    </recommendedName>
</protein>
<proteinExistence type="predicted"/>
<name>A4BIV4_9GAMM</name>
<organism evidence="2 3">
    <name type="scientific">Reinekea blandensis MED297</name>
    <dbReference type="NCBI Taxonomy" id="314283"/>
    <lineage>
        <taxon>Bacteria</taxon>
        <taxon>Pseudomonadati</taxon>
        <taxon>Pseudomonadota</taxon>
        <taxon>Gammaproteobacteria</taxon>
        <taxon>Oceanospirillales</taxon>
        <taxon>Saccharospirillaceae</taxon>
        <taxon>Reinekea</taxon>
    </lineage>
</organism>
<gene>
    <name evidence="2" type="ORF">MED297_04954</name>
</gene>
<keyword evidence="3" id="KW-1185">Reference proteome</keyword>
<evidence type="ECO:0008006" key="4">
    <source>
        <dbReference type="Google" id="ProtNLM"/>
    </source>
</evidence>
<keyword evidence="1" id="KW-0732">Signal</keyword>